<gene>
    <name evidence="4" type="ORF">K227x_55360</name>
</gene>
<dbReference type="Pfam" id="PF07635">
    <property type="entry name" value="PSCyt1"/>
    <property type="match status" value="1"/>
</dbReference>
<organism evidence="4 5">
    <name type="scientific">Rubripirellula lacrimiformis</name>
    <dbReference type="NCBI Taxonomy" id="1930273"/>
    <lineage>
        <taxon>Bacteria</taxon>
        <taxon>Pseudomonadati</taxon>
        <taxon>Planctomycetota</taxon>
        <taxon>Planctomycetia</taxon>
        <taxon>Pirellulales</taxon>
        <taxon>Pirellulaceae</taxon>
        <taxon>Rubripirellula</taxon>
    </lineage>
</organism>
<reference evidence="4 5" key="1">
    <citation type="submission" date="2019-02" db="EMBL/GenBank/DDBJ databases">
        <title>Deep-cultivation of Planctomycetes and their phenomic and genomic characterization uncovers novel biology.</title>
        <authorList>
            <person name="Wiegand S."/>
            <person name="Jogler M."/>
            <person name="Boedeker C."/>
            <person name="Pinto D."/>
            <person name="Vollmers J."/>
            <person name="Rivas-Marin E."/>
            <person name="Kohn T."/>
            <person name="Peeters S.H."/>
            <person name="Heuer A."/>
            <person name="Rast P."/>
            <person name="Oberbeckmann S."/>
            <person name="Bunk B."/>
            <person name="Jeske O."/>
            <person name="Meyerdierks A."/>
            <person name="Storesund J.E."/>
            <person name="Kallscheuer N."/>
            <person name="Luecker S."/>
            <person name="Lage O.M."/>
            <person name="Pohl T."/>
            <person name="Merkel B.J."/>
            <person name="Hornburger P."/>
            <person name="Mueller R.-W."/>
            <person name="Bruemmer F."/>
            <person name="Labrenz M."/>
            <person name="Spormann A.M."/>
            <person name="Op den Camp H."/>
            <person name="Overmann J."/>
            <person name="Amann R."/>
            <person name="Jetten M.S.M."/>
            <person name="Mascher T."/>
            <person name="Medema M.H."/>
            <person name="Devos D.P."/>
            <person name="Kaster A.-K."/>
            <person name="Ovreas L."/>
            <person name="Rohde M."/>
            <person name="Galperin M.Y."/>
            <person name="Jogler C."/>
        </authorList>
    </citation>
    <scope>NUCLEOTIDE SEQUENCE [LARGE SCALE GENOMIC DNA]</scope>
    <source>
        <strain evidence="4 5">K22_7</strain>
    </source>
</reference>
<keyword evidence="5" id="KW-1185">Reference proteome</keyword>
<evidence type="ECO:0000313" key="5">
    <source>
        <dbReference type="Proteomes" id="UP000318538"/>
    </source>
</evidence>
<feature type="domain" description="DUF1553" evidence="2">
    <location>
        <begin position="584"/>
        <end position="843"/>
    </location>
</feature>
<dbReference type="InterPro" id="IPR011444">
    <property type="entry name" value="DUF1549"/>
</dbReference>
<dbReference type="InterPro" id="IPR036909">
    <property type="entry name" value="Cyt_c-like_dom_sf"/>
</dbReference>
<feature type="domain" description="Cytochrome C Planctomycete-type" evidence="3">
    <location>
        <begin position="109"/>
        <end position="168"/>
    </location>
</feature>
<dbReference type="Pfam" id="PF07583">
    <property type="entry name" value="PSCyt2"/>
    <property type="match status" value="1"/>
</dbReference>
<dbReference type="PANTHER" id="PTHR35889">
    <property type="entry name" value="CYCLOINULO-OLIGOSACCHARIDE FRUCTANOTRANSFERASE-RELATED"/>
    <property type="match status" value="1"/>
</dbReference>
<dbReference type="KEGG" id="rlc:K227x_55360"/>
<evidence type="ECO:0000259" key="3">
    <source>
        <dbReference type="Pfam" id="PF07635"/>
    </source>
</evidence>
<sequence length="877" mass="97967">MTHLGSLMTKCSRRSASNTFTRAGLSAADRRCSATRLPQFGISRFGITTIGQSWFAVAAAVVFALPLGIPATATADEPSETGRSETDQVEPVAKVDFARQVQPILAKRCYACHGPDEAEGGLKFVDKESAYAETDSGEFAIVPGDVDASALITRIMSDDQYERMPPEGDPVTPEEIEILKAWIAAGAPWSDHWAFEPMDNPKPPVVSDPNWNQHPVDAFIYDDLAAAGLSPNSPAKRSELIRRAYYDLTGLPPTIQQVKAFVDDQDPLAFEKIIDQLLDSDQYGVRWGRHWLDLVRYAETNSFERDSVKTNAWKYRDYVIDAFNNDKPYDQFVHEQLAGDELDKVTTESLIATGYYRLGIWDDEPADPLQARFDEIDDIITTTGQAFLGLTINCARCHDHKIDPIPQADYYSMVAFLADVTSFATRGDGATNNQIDVTPPDVAAQHQQCDADQKRVESAMHAIEQAGIAKMSAPDQRATEGKPKARQRVLNARLEENLDAQQWETYQGLVIEAKAIRKRRGALPRRETVMGLAKCEAKPEQTFVLFRGNPHSPADPVQPDFPKIFGEQPPSFPEPGPDATSAGRRRVLAQWMTQPENRLTARVMANRLWQFHFGRGIVRSSNNFGQLGTPPTHPLLLDWLAQRLIEGDWKLKSMHRLIMSSRAYQMSSSSNAQGESVDPDNQLFWRFDPRRLSAEEVRDSILAVNGTLNRQVGGPSFYPQMSAEVLAGQSRPGDGWGQSTQDQRNRRSAYIHVKRSLLSPLLTAFDFPDPDLTCEERFATLQPGQALSLLNSDFVHQQATALAVSVGSDQLTEPSDNPRIVRRTIRSVLQREASEDEVRAGDQLIQDLQNEFKLPRGRAVQMFCLSVLNWNEFMFVD</sequence>
<proteinExistence type="predicted"/>
<dbReference type="AlphaFoldDB" id="A0A517NIZ9"/>
<dbReference type="Proteomes" id="UP000318538">
    <property type="component" value="Chromosome"/>
</dbReference>
<dbReference type="GO" id="GO:0020037">
    <property type="term" value="F:heme binding"/>
    <property type="evidence" value="ECO:0007669"/>
    <property type="project" value="InterPro"/>
</dbReference>
<accession>A0A517NIZ9</accession>
<dbReference type="SUPFAM" id="SSF46626">
    <property type="entry name" value="Cytochrome c"/>
    <property type="match status" value="1"/>
</dbReference>
<dbReference type="Pfam" id="PF07587">
    <property type="entry name" value="PSD1"/>
    <property type="match status" value="1"/>
</dbReference>
<feature type="domain" description="DUF1549" evidence="1">
    <location>
        <begin position="215"/>
        <end position="420"/>
    </location>
</feature>
<name>A0A517NIZ9_9BACT</name>
<protein>
    <submittedName>
        <fullName evidence="4">Planctomycete cytochrome C</fullName>
    </submittedName>
</protein>
<evidence type="ECO:0000259" key="2">
    <source>
        <dbReference type="Pfam" id="PF07587"/>
    </source>
</evidence>
<evidence type="ECO:0000313" key="4">
    <source>
        <dbReference type="EMBL" id="QDT07111.1"/>
    </source>
</evidence>
<dbReference type="InterPro" id="IPR011429">
    <property type="entry name" value="Cyt_c_Planctomycete-type"/>
</dbReference>
<dbReference type="GO" id="GO:0009055">
    <property type="term" value="F:electron transfer activity"/>
    <property type="evidence" value="ECO:0007669"/>
    <property type="project" value="InterPro"/>
</dbReference>
<dbReference type="InterPro" id="IPR022655">
    <property type="entry name" value="DUF1553"/>
</dbReference>
<dbReference type="PANTHER" id="PTHR35889:SF3">
    <property type="entry name" value="F-BOX DOMAIN-CONTAINING PROTEIN"/>
    <property type="match status" value="1"/>
</dbReference>
<evidence type="ECO:0000259" key="1">
    <source>
        <dbReference type="Pfam" id="PF07583"/>
    </source>
</evidence>
<dbReference type="EMBL" id="CP036525">
    <property type="protein sequence ID" value="QDT07111.1"/>
    <property type="molecule type" value="Genomic_DNA"/>
</dbReference>